<evidence type="ECO:0000313" key="1">
    <source>
        <dbReference type="EMBL" id="KAH3677878.1"/>
    </source>
</evidence>
<dbReference type="EMBL" id="JAEUBD010000095">
    <property type="protein sequence ID" value="KAH3677878.1"/>
    <property type="molecule type" value="Genomic_DNA"/>
</dbReference>
<dbReference type="AlphaFoldDB" id="A0A9P8PT11"/>
<accession>A0A9P8PT11</accession>
<keyword evidence="2" id="KW-1185">Reference proteome</keyword>
<reference evidence="1" key="1">
    <citation type="journal article" date="2021" name="Open Biol.">
        <title>Shared evolutionary footprints suggest mitochondrial oxidative damage underlies multiple complex I losses in fungi.</title>
        <authorList>
            <person name="Schikora-Tamarit M.A."/>
            <person name="Marcet-Houben M."/>
            <person name="Nosek J."/>
            <person name="Gabaldon T."/>
        </authorList>
    </citation>
    <scope>NUCLEOTIDE SEQUENCE</scope>
    <source>
        <strain evidence="1">NCAIM Y.01608</strain>
    </source>
</reference>
<organism evidence="1 2">
    <name type="scientific">Ogataea polymorpha</name>
    <dbReference type="NCBI Taxonomy" id="460523"/>
    <lineage>
        <taxon>Eukaryota</taxon>
        <taxon>Fungi</taxon>
        <taxon>Dikarya</taxon>
        <taxon>Ascomycota</taxon>
        <taxon>Saccharomycotina</taxon>
        <taxon>Pichiomycetes</taxon>
        <taxon>Pichiales</taxon>
        <taxon>Pichiaceae</taxon>
        <taxon>Ogataea</taxon>
    </lineage>
</organism>
<reference evidence="1" key="2">
    <citation type="submission" date="2021-01" db="EMBL/GenBank/DDBJ databases">
        <authorList>
            <person name="Schikora-Tamarit M.A."/>
        </authorList>
    </citation>
    <scope>NUCLEOTIDE SEQUENCE</scope>
    <source>
        <strain evidence="1">NCAIM Y.01608</strain>
    </source>
</reference>
<evidence type="ECO:0000313" key="2">
    <source>
        <dbReference type="Proteomes" id="UP000788993"/>
    </source>
</evidence>
<protein>
    <submittedName>
        <fullName evidence="1">Uncharacterized protein</fullName>
    </submittedName>
</protein>
<dbReference type="Proteomes" id="UP000788993">
    <property type="component" value="Unassembled WGS sequence"/>
</dbReference>
<gene>
    <name evidence="1" type="ORF">OGATHE_000532</name>
</gene>
<proteinExistence type="predicted"/>
<sequence length="187" mass="21031">MVKHRLQHLDLVVAMLRVLGHLIEFFLRHREKFHLVERSQQPRMTLVVSSSVCSQGQLIPDRNCSSHQLVATRRLHGVDAHVHASNANGAVGRERSGRIVLGAEEPVTRVQRHGARSTQKHVSQAKDQEPCRVQHVLDGRPLDAVDLRNEVDVVGQPWRAGSNCLGVPLDGVQRLLVLKRHRQSHNT</sequence>
<comment type="caution">
    <text evidence="1">The sequence shown here is derived from an EMBL/GenBank/DDBJ whole genome shotgun (WGS) entry which is preliminary data.</text>
</comment>
<name>A0A9P8PT11_9ASCO</name>